<proteinExistence type="predicted"/>
<keyword evidence="2" id="KW-1185">Reference proteome</keyword>
<name>A0A3L7AH95_9MICO</name>
<evidence type="ECO:0000313" key="2">
    <source>
        <dbReference type="Proteomes" id="UP000269438"/>
    </source>
</evidence>
<evidence type="ECO:0000313" key="1">
    <source>
        <dbReference type="EMBL" id="RLP79414.1"/>
    </source>
</evidence>
<accession>A0A3L7AH95</accession>
<gene>
    <name evidence="1" type="ORF">D9V34_16680</name>
</gene>
<organism evidence="1 2">
    <name type="scientific">Mycetocola lacteus</name>
    <dbReference type="NCBI Taxonomy" id="76637"/>
    <lineage>
        <taxon>Bacteria</taxon>
        <taxon>Bacillati</taxon>
        <taxon>Actinomycetota</taxon>
        <taxon>Actinomycetes</taxon>
        <taxon>Micrococcales</taxon>
        <taxon>Microbacteriaceae</taxon>
        <taxon>Mycetocola</taxon>
    </lineage>
</organism>
<reference evidence="1 2" key="1">
    <citation type="submission" date="2018-10" db="EMBL/GenBank/DDBJ databases">
        <authorList>
            <person name="Li J."/>
        </authorList>
    </citation>
    <scope>NUCLEOTIDE SEQUENCE [LARGE SCALE GENOMIC DNA]</scope>
    <source>
        <strain evidence="1 2">JCM 11654</strain>
    </source>
</reference>
<dbReference type="EMBL" id="RCUY01000015">
    <property type="protein sequence ID" value="RLP79414.1"/>
    <property type="molecule type" value="Genomic_DNA"/>
</dbReference>
<dbReference type="Proteomes" id="UP000269438">
    <property type="component" value="Unassembled WGS sequence"/>
</dbReference>
<sequence length="86" mass="8596">MGGSATPVESCKEAGECLGGIVFGGLVTAFPLAGGAKEGGEVASIQFVGGSAVAEARLLQQVLIGRVENRRFPSKSDAGFDAGRLA</sequence>
<comment type="caution">
    <text evidence="1">The sequence shown here is derived from an EMBL/GenBank/DDBJ whole genome shotgun (WGS) entry which is preliminary data.</text>
</comment>
<dbReference type="AlphaFoldDB" id="A0A3L7AH95"/>
<protein>
    <submittedName>
        <fullName evidence="1">Uncharacterized protein</fullName>
    </submittedName>
</protein>